<dbReference type="AlphaFoldDB" id="A0AAV4PW18"/>
<gene>
    <name evidence="2" type="ORF">CDAR_419661</name>
</gene>
<dbReference type="Proteomes" id="UP001054837">
    <property type="component" value="Unassembled WGS sequence"/>
</dbReference>
<evidence type="ECO:0000313" key="2">
    <source>
        <dbReference type="EMBL" id="GIY01096.1"/>
    </source>
</evidence>
<accession>A0AAV4PW18</accession>
<evidence type="ECO:0000313" key="3">
    <source>
        <dbReference type="Proteomes" id="UP001054837"/>
    </source>
</evidence>
<feature type="region of interest" description="Disordered" evidence="1">
    <location>
        <begin position="64"/>
        <end position="91"/>
    </location>
</feature>
<evidence type="ECO:0000256" key="1">
    <source>
        <dbReference type="SAM" id="MobiDB-lite"/>
    </source>
</evidence>
<proteinExistence type="predicted"/>
<feature type="compositionally biased region" description="Basic and acidic residues" evidence="1">
    <location>
        <begin position="74"/>
        <end position="91"/>
    </location>
</feature>
<dbReference type="EMBL" id="BPLQ01003521">
    <property type="protein sequence ID" value="GIY01096.1"/>
    <property type="molecule type" value="Genomic_DNA"/>
</dbReference>
<reference evidence="2 3" key="1">
    <citation type="submission" date="2021-06" db="EMBL/GenBank/DDBJ databases">
        <title>Caerostris darwini draft genome.</title>
        <authorList>
            <person name="Kono N."/>
            <person name="Arakawa K."/>
        </authorList>
    </citation>
    <scope>NUCLEOTIDE SEQUENCE [LARGE SCALE GENOMIC DNA]</scope>
</reference>
<sequence>MDFTEHFTTHKFMHIINAQNNYDAYVEKYNKLKNGKNNLCTESVIHPENTKNLEEDILQIDIPDEISDNSPAFEEEHSLEPSEMKTDNPRESDIDITGSVSTVSFLENFRIMKRFATVKRNLSRMQYNVFNKPSREKYPVPVVNMNQIVKKKQTPTKKDCFKVMQRGNFFEIISDIPR</sequence>
<organism evidence="2 3">
    <name type="scientific">Caerostris darwini</name>
    <dbReference type="NCBI Taxonomy" id="1538125"/>
    <lineage>
        <taxon>Eukaryota</taxon>
        <taxon>Metazoa</taxon>
        <taxon>Ecdysozoa</taxon>
        <taxon>Arthropoda</taxon>
        <taxon>Chelicerata</taxon>
        <taxon>Arachnida</taxon>
        <taxon>Araneae</taxon>
        <taxon>Araneomorphae</taxon>
        <taxon>Entelegynae</taxon>
        <taxon>Araneoidea</taxon>
        <taxon>Araneidae</taxon>
        <taxon>Caerostris</taxon>
    </lineage>
</organism>
<keyword evidence="3" id="KW-1185">Reference proteome</keyword>
<name>A0AAV4PW18_9ARAC</name>
<protein>
    <submittedName>
        <fullName evidence="2">Uncharacterized protein</fullName>
    </submittedName>
</protein>
<comment type="caution">
    <text evidence="2">The sequence shown here is derived from an EMBL/GenBank/DDBJ whole genome shotgun (WGS) entry which is preliminary data.</text>
</comment>